<proteinExistence type="predicted"/>
<protein>
    <submittedName>
        <fullName evidence="1">Uncharacterized protein</fullName>
    </submittedName>
</protein>
<reference evidence="1 2" key="1">
    <citation type="submission" date="2019-07" db="EMBL/GenBank/DDBJ databases">
        <authorList>
            <person name="Jastrzebski P J."/>
            <person name="Paukszto L."/>
            <person name="Jastrzebski P J."/>
        </authorList>
    </citation>
    <scope>NUCLEOTIDE SEQUENCE [LARGE SCALE GENOMIC DNA]</scope>
    <source>
        <strain evidence="1 2">WMS-il1</strain>
    </source>
</reference>
<name>A0A564ZAT0_HYMDI</name>
<evidence type="ECO:0000313" key="1">
    <source>
        <dbReference type="EMBL" id="VUZ56570.1"/>
    </source>
</evidence>
<evidence type="ECO:0000313" key="2">
    <source>
        <dbReference type="Proteomes" id="UP000321570"/>
    </source>
</evidence>
<dbReference type="EMBL" id="CABIJS010000706">
    <property type="protein sequence ID" value="VUZ56570.1"/>
    <property type="molecule type" value="Genomic_DNA"/>
</dbReference>
<dbReference type="AlphaFoldDB" id="A0A564ZAT0"/>
<keyword evidence="2" id="KW-1185">Reference proteome</keyword>
<sequence>MNLLPDLRKIFEFLYKPVGKKLFRYNDMINNTVNLDISPDPGGYVRIILSPVLPFGTTCCNLVVHSSSPHYNQLYYRVKVANVKQAFVACLYLLTRRLGMEMPPDLILFDPQFYQQLPAKILSALNSPPVSLNVIASIVDNNLWCFYYY</sequence>
<gene>
    <name evidence="1" type="ORF">WMSIL1_LOCUS14172</name>
</gene>
<accession>A0A564ZAT0</accession>
<organism evidence="1 2">
    <name type="scientific">Hymenolepis diminuta</name>
    <name type="common">Rat tapeworm</name>
    <dbReference type="NCBI Taxonomy" id="6216"/>
    <lineage>
        <taxon>Eukaryota</taxon>
        <taxon>Metazoa</taxon>
        <taxon>Spiralia</taxon>
        <taxon>Lophotrochozoa</taxon>
        <taxon>Platyhelminthes</taxon>
        <taxon>Cestoda</taxon>
        <taxon>Eucestoda</taxon>
        <taxon>Cyclophyllidea</taxon>
        <taxon>Hymenolepididae</taxon>
        <taxon>Hymenolepis</taxon>
    </lineage>
</organism>
<dbReference type="Proteomes" id="UP000321570">
    <property type="component" value="Unassembled WGS sequence"/>
</dbReference>